<comment type="caution">
    <text evidence="1">The sequence shown here is derived from an EMBL/GenBank/DDBJ whole genome shotgun (WGS) entry which is preliminary data.</text>
</comment>
<accession>A0A812LX08</accession>
<evidence type="ECO:0000313" key="2">
    <source>
        <dbReference type="Proteomes" id="UP000601435"/>
    </source>
</evidence>
<evidence type="ECO:0000313" key="1">
    <source>
        <dbReference type="EMBL" id="CAE7254574.1"/>
    </source>
</evidence>
<dbReference type="Proteomes" id="UP000601435">
    <property type="component" value="Unassembled WGS sequence"/>
</dbReference>
<gene>
    <name evidence="1" type="primary">FMP42</name>
    <name evidence="1" type="ORF">SNEC2469_LOCUS5482</name>
</gene>
<reference evidence="1" key="1">
    <citation type="submission" date="2021-02" db="EMBL/GenBank/DDBJ databases">
        <authorList>
            <person name="Dougan E. K."/>
            <person name="Rhodes N."/>
            <person name="Thang M."/>
            <person name="Chan C."/>
        </authorList>
    </citation>
    <scope>NUCLEOTIDE SEQUENCE</scope>
</reference>
<proteinExistence type="predicted"/>
<feature type="non-terminal residue" evidence="1">
    <location>
        <position position="104"/>
    </location>
</feature>
<name>A0A812LX08_9DINO</name>
<sequence>VGASLFNLSNCRKGTSQTQPKILLDGQSLQWQDVKADDKVELCLRDRTWGRCTALARAERSGEDFGPIRQIFARGVCGIFGSEAHEENALRFLANMLLMSLGEC</sequence>
<protein>
    <submittedName>
        <fullName evidence="1">FMP42 protein</fullName>
    </submittedName>
</protein>
<dbReference type="AlphaFoldDB" id="A0A812LX08"/>
<feature type="non-terminal residue" evidence="1">
    <location>
        <position position="1"/>
    </location>
</feature>
<dbReference type="EMBL" id="CAJNJA010010174">
    <property type="protein sequence ID" value="CAE7254574.1"/>
    <property type="molecule type" value="Genomic_DNA"/>
</dbReference>
<keyword evidence="2" id="KW-1185">Reference proteome</keyword>
<organism evidence="1 2">
    <name type="scientific">Symbiodinium necroappetens</name>
    <dbReference type="NCBI Taxonomy" id="1628268"/>
    <lineage>
        <taxon>Eukaryota</taxon>
        <taxon>Sar</taxon>
        <taxon>Alveolata</taxon>
        <taxon>Dinophyceae</taxon>
        <taxon>Suessiales</taxon>
        <taxon>Symbiodiniaceae</taxon>
        <taxon>Symbiodinium</taxon>
    </lineage>
</organism>